<evidence type="ECO:0008006" key="4">
    <source>
        <dbReference type="Google" id="ProtNLM"/>
    </source>
</evidence>
<dbReference type="InterPro" id="IPR032716">
    <property type="entry name" value="ACC_epsilon"/>
</dbReference>
<keyword evidence="3" id="KW-1185">Reference proteome</keyword>
<reference evidence="2 3" key="1">
    <citation type="journal article" date="2019" name="Int. J. Syst. Evol. Microbiol.">
        <title>The Global Catalogue of Microorganisms (GCM) 10K type strain sequencing project: providing services to taxonomists for standard genome sequencing and annotation.</title>
        <authorList>
            <consortium name="The Broad Institute Genomics Platform"/>
            <consortium name="The Broad Institute Genome Sequencing Center for Infectious Disease"/>
            <person name="Wu L."/>
            <person name="Ma J."/>
        </authorList>
    </citation>
    <scope>NUCLEOTIDE SEQUENCE [LARGE SCALE GENOMIC DNA]</scope>
    <source>
        <strain evidence="2 3">JCM 6307</strain>
    </source>
</reference>
<gene>
    <name evidence="2" type="ORF">GCM10010406_45050</name>
</gene>
<dbReference type="RefSeq" id="WP_344385069.1">
    <property type="nucleotide sequence ID" value="NZ_BAAATA010000033.1"/>
</dbReference>
<dbReference type="Proteomes" id="UP001501358">
    <property type="component" value="Unassembled WGS sequence"/>
</dbReference>
<sequence>MGMTEMAAGALIRVERGFPDPDELAALAAALFARAAAPANSTGTEKGGVRAVARWHRLERSPGHRTPRSWRSAAPGGYGRAA</sequence>
<proteinExistence type="predicted"/>
<name>A0ABN3MJV8_9ACTN</name>
<evidence type="ECO:0000313" key="2">
    <source>
        <dbReference type="EMBL" id="GAA2503462.1"/>
    </source>
</evidence>
<dbReference type="EMBL" id="BAAATA010000033">
    <property type="protein sequence ID" value="GAA2503462.1"/>
    <property type="molecule type" value="Genomic_DNA"/>
</dbReference>
<organism evidence="2 3">
    <name type="scientific">Streptomyces thermolineatus</name>
    <dbReference type="NCBI Taxonomy" id="44033"/>
    <lineage>
        <taxon>Bacteria</taxon>
        <taxon>Bacillati</taxon>
        <taxon>Actinomycetota</taxon>
        <taxon>Actinomycetes</taxon>
        <taxon>Kitasatosporales</taxon>
        <taxon>Streptomycetaceae</taxon>
        <taxon>Streptomyces</taxon>
    </lineage>
</organism>
<evidence type="ECO:0000256" key="1">
    <source>
        <dbReference type="SAM" id="MobiDB-lite"/>
    </source>
</evidence>
<evidence type="ECO:0000313" key="3">
    <source>
        <dbReference type="Proteomes" id="UP001501358"/>
    </source>
</evidence>
<feature type="region of interest" description="Disordered" evidence="1">
    <location>
        <begin position="59"/>
        <end position="82"/>
    </location>
</feature>
<dbReference type="Pfam" id="PF13822">
    <property type="entry name" value="ACC_epsilon"/>
    <property type="match status" value="1"/>
</dbReference>
<protein>
    <recommendedName>
        <fullName evidence="4">Acyl-CoA carboxylase subunit epsilon</fullName>
    </recommendedName>
</protein>
<accession>A0ABN3MJV8</accession>
<comment type="caution">
    <text evidence="2">The sequence shown here is derived from an EMBL/GenBank/DDBJ whole genome shotgun (WGS) entry which is preliminary data.</text>
</comment>